<dbReference type="Proteomes" id="UP000215433">
    <property type="component" value="Unassembled WGS sequence"/>
</dbReference>
<gene>
    <name evidence="1" type="ORF">Tam10B_0105</name>
</gene>
<name>A0A229W1C5_9BIFI</name>
<keyword evidence="2" id="KW-1185">Reference proteome</keyword>
<dbReference type="RefSeq" id="WP_233133509.1">
    <property type="nucleotide sequence ID" value="NZ_NEWD01000002.1"/>
</dbReference>
<dbReference type="AlphaFoldDB" id="A0A229W1C5"/>
<organism evidence="1 2">
    <name type="scientific">Bifidobacterium vansinderenii</name>
    <dbReference type="NCBI Taxonomy" id="1984871"/>
    <lineage>
        <taxon>Bacteria</taxon>
        <taxon>Bacillati</taxon>
        <taxon>Actinomycetota</taxon>
        <taxon>Actinomycetes</taxon>
        <taxon>Bifidobacteriales</taxon>
        <taxon>Bifidobacteriaceae</taxon>
        <taxon>Bifidobacterium</taxon>
    </lineage>
</organism>
<proteinExistence type="predicted"/>
<comment type="caution">
    <text evidence="1">The sequence shown here is derived from an EMBL/GenBank/DDBJ whole genome shotgun (WGS) entry which is preliminary data.</text>
</comment>
<protein>
    <recommendedName>
        <fullName evidence="3">Minor tail protein</fullName>
    </recommendedName>
</protein>
<evidence type="ECO:0008006" key="3">
    <source>
        <dbReference type="Google" id="ProtNLM"/>
    </source>
</evidence>
<sequence>MVVARRAQRHRLGPGDGMTWTHYLYDTTTGLLGSPIDLPAFQWSVSVSDSTLSTTRDKGVGEDDVSGLKVPWSAVPGSTPAARNAALMAGKRSIVSMWRPAGADPSSPGIPIVTGCIEPRTDTWNDTSFSLLSTMQQLAYRIVVPEGRFGMDEGGTSRSSITVNGSYRAIACEAIRLATSAKPGGALPIDLPYAGEDGTRTRTWATWNVQNLSCLDVLTKLSNVQAGPDMQFRPYLADAQHVRQRFVAASDGDVYLGQDVMHSLRAFPGGGDVDDLTITRAAPIQRVYMTGAGTDEATLCTLAEDRTLIEMMDPWPLRESAKSDTDLDNIPLLTAHATATLNANSRPLMQASCTIDIADEDASGSPLHPLGSFWPGELFTVSISSYPSLPDGDYLMRLMQMKGDETSTVKLVFDIMDDPIY</sequence>
<evidence type="ECO:0000313" key="2">
    <source>
        <dbReference type="Proteomes" id="UP000215433"/>
    </source>
</evidence>
<dbReference type="EMBL" id="NEWD01000002">
    <property type="protein sequence ID" value="OXN01663.1"/>
    <property type="molecule type" value="Genomic_DNA"/>
</dbReference>
<reference evidence="1 2" key="1">
    <citation type="submission" date="2017-05" db="EMBL/GenBank/DDBJ databases">
        <title>Bifidobacterium vansinderenii sp. nov.</title>
        <authorList>
            <person name="Lugli G.A."/>
            <person name="Duranti S."/>
            <person name="Mangifesta M."/>
        </authorList>
    </citation>
    <scope>NUCLEOTIDE SEQUENCE [LARGE SCALE GENOMIC DNA]</scope>
    <source>
        <strain evidence="1 2">Tam10B</strain>
    </source>
</reference>
<evidence type="ECO:0000313" key="1">
    <source>
        <dbReference type="EMBL" id="OXN01663.1"/>
    </source>
</evidence>
<accession>A0A229W1C5</accession>